<comment type="caution">
    <text evidence="3">The sequence shown here is derived from an EMBL/GenBank/DDBJ whole genome shotgun (WGS) entry which is preliminary data.</text>
</comment>
<dbReference type="PANTHER" id="PTHR15410:SF2">
    <property type="entry name" value="HIRA-INTERACTING PROTEIN 3"/>
    <property type="match status" value="1"/>
</dbReference>
<feature type="region of interest" description="Disordered" evidence="1">
    <location>
        <begin position="166"/>
        <end position="288"/>
    </location>
</feature>
<feature type="compositionally biased region" description="Basic and acidic residues" evidence="1">
    <location>
        <begin position="212"/>
        <end position="249"/>
    </location>
</feature>
<accession>A0ABP1G460</accession>
<dbReference type="EMBL" id="CAXHTA020000012">
    <property type="protein sequence ID" value="CAL5225223.1"/>
    <property type="molecule type" value="Genomic_DNA"/>
</dbReference>
<dbReference type="PROSITE" id="PS51998">
    <property type="entry name" value="DEK_C"/>
    <property type="match status" value="1"/>
</dbReference>
<dbReference type="Proteomes" id="UP001497392">
    <property type="component" value="Unassembled WGS sequence"/>
</dbReference>
<keyword evidence="4" id="KW-1185">Reference proteome</keyword>
<evidence type="ECO:0000313" key="4">
    <source>
        <dbReference type="Proteomes" id="UP001497392"/>
    </source>
</evidence>
<dbReference type="PANTHER" id="PTHR15410">
    <property type="entry name" value="HIRA-INTERACTING PROTEIN 3"/>
    <property type="match status" value="1"/>
</dbReference>
<name>A0ABP1G460_9CHLO</name>
<evidence type="ECO:0000313" key="3">
    <source>
        <dbReference type="EMBL" id="CAL5225223.1"/>
    </source>
</evidence>
<feature type="compositionally biased region" description="Basic and acidic residues" evidence="1">
    <location>
        <begin position="83"/>
        <end position="99"/>
    </location>
</feature>
<feature type="domain" description="DEK-C" evidence="2">
    <location>
        <begin position="2"/>
        <end position="62"/>
    </location>
</feature>
<gene>
    <name evidence="3" type="primary">g8011</name>
    <name evidence="3" type="ORF">VP750_LOCUS6882</name>
</gene>
<evidence type="ECO:0000256" key="1">
    <source>
        <dbReference type="SAM" id="MobiDB-lite"/>
    </source>
</evidence>
<proteinExistence type="predicted"/>
<feature type="region of interest" description="Disordered" evidence="1">
    <location>
        <begin position="39"/>
        <end position="115"/>
    </location>
</feature>
<evidence type="ECO:0000259" key="2">
    <source>
        <dbReference type="PROSITE" id="PS51998"/>
    </source>
</evidence>
<dbReference type="InterPro" id="IPR037647">
    <property type="entry name" value="HIRIP3"/>
</dbReference>
<reference evidence="3 4" key="1">
    <citation type="submission" date="2024-06" db="EMBL/GenBank/DDBJ databases">
        <authorList>
            <person name="Kraege A."/>
            <person name="Thomma B."/>
        </authorList>
    </citation>
    <scope>NUCLEOTIDE SEQUENCE [LARGE SCALE GENOMIC DNA]</scope>
</reference>
<sequence length="288" mass="32125">MDTMEEELLAAIKRRQDEFKANLETMTLKKCRKVLEEDMGLGPGGLDSHKDHVRDLIEKMVVNPQPEPKAASQASKRPAKAQAKKETDRKQKKVKEPEAKQPAAKESGSKVQKLKRVCKAATIAIPPSVYTRVTSEEDVIQRLEDLLSKHGLAKDSSAEEVARVKRNLKKERDLDGMDTKNILESSRSRRSRPVHSAYVASHSDDDEDVTGDENKEPGNGKRDPEESKKEPTPDKEVEARKADDKRHAVQPDADVASPAARKSTHKQAPAPGKAPKRLADWSESDEEY</sequence>
<feature type="compositionally biased region" description="Basic and acidic residues" evidence="1">
    <location>
        <begin position="47"/>
        <end position="58"/>
    </location>
</feature>
<organism evidence="3 4">
    <name type="scientific">Coccomyxa viridis</name>
    <dbReference type="NCBI Taxonomy" id="1274662"/>
    <lineage>
        <taxon>Eukaryota</taxon>
        <taxon>Viridiplantae</taxon>
        <taxon>Chlorophyta</taxon>
        <taxon>core chlorophytes</taxon>
        <taxon>Trebouxiophyceae</taxon>
        <taxon>Trebouxiophyceae incertae sedis</taxon>
        <taxon>Coccomyxaceae</taxon>
        <taxon>Coccomyxa</taxon>
    </lineage>
</organism>
<protein>
    <submittedName>
        <fullName evidence="3">G8011 protein</fullName>
    </submittedName>
</protein>
<dbReference type="InterPro" id="IPR014876">
    <property type="entry name" value="DEK_C"/>
</dbReference>